<comment type="subcellular location">
    <subcellularLocation>
        <location evidence="2">Cell membrane</location>
    </subcellularLocation>
</comment>
<dbReference type="InterPro" id="IPR036890">
    <property type="entry name" value="HATPase_C_sf"/>
</dbReference>
<reference evidence="11" key="1">
    <citation type="submission" date="2021-11" db="EMBL/GenBank/DDBJ databases">
        <title>A Novel Adlercreutzia Species, isolated from a Allomyrina dichotoma larva feces.</title>
        <authorList>
            <person name="Suh M.K."/>
        </authorList>
    </citation>
    <scope>NUCLEOTIDE SEQUENCE</scope>
    <source>
        <strain evidence="11">JBNU-10</strain>
    </source>
</reference>
<evidence type="ECO:0000256" key="1">
    <source>
        <dbReference type="ARBA" id="ARBA00000085"/>
    </source>
</evidence>
<dbReference type="Proteomes" id="UP001430755">
    <property type="component" value="Unassembled WGS sequence"/>
</dbReference>
<accession>A0ABS9WDM4</accession>
<dbReference type="SUPFAM" id="SSF47384">
    <property type="entry name" value="Homodimeric domain of signal transducing histidine kinase"/>
    <property type="match status" value="1"/>
</dbReference>
<dbReference type="EC" id="2.7.13.3" evidence="3"/>
<dbReference type="InterPro" id="IPR004358">
    <property type="entry name" value="Sig_transdc_His_kin-like_C"/>
</dbReference>
<dbReference type="SUPFAM" id="SSF55785">
    <property type="entry name" value="PYP-like sensor domain (PAS domain)"/>
    <property type="match status" value="1"/>
</dbReference>
<name>A0ABS9WDM4_9ACTN</name>
<evidence type="ECO:0000256" key="7">
    <source>
        <dbReference type="ARBA" id="ARBA00023012"/>
    </source>
</evidence>
<dbReference type="EMBL" id="JAJMLW010000001">
    <property type="protein sequence ID" value="MCI2240972.1"/>
    <property type="molecule type" value="Genomic_DNA"/>
</dbReference>
<dbReference type="InterPro" id="IPR011006">
    <property type="entry name" value="CheY-like_superfamily"/>
</dbReference>
<dbReference type="Gene3D" id="3.30.565.10">
    <property type="entry name" value="Histidine kinase-like ATPase, C-terminal domain"/>
    <property type="match status" value="1"/>
</dbReference>
<dbReference type="CDD" id="cd00082">
    <property type="entry name" value="HisKA"/>
    <property type="match status" value="1"/>
</dbReference>
<dbReference type="SUPFAM" id="SSF52172">
    <property type="entry name" value="CheY-like"/>
    <property type="match status" value="1"/>
</dbReference>
<dbReference type="PANTHER" id="PTHR43047">
    <property type="entry name" value="TWO-COMPONENT HISTIDINE PROTEIN KINASE"/>
    <property type="match status" value="1"/>
</dbReference>
<dbReference type="PRINTS" id="PR00344">
    <property type="entry name" value="BCTRLSENSOR"/>
</dbReference>
<evidence type="ECO:0000313" key="12">
    <source>
        <dbReference type="Proteomes" id="UP001430755"/>
    </source>
</evidence>
<evidence type="ECO:0000256" key="6">
    <source>
        <dbReference type="ARBA" id="ARBA00022777"/>
    </source>
</evidence>
<feature type="domain" description="Histidine kinase" evidence="9">
    <location>
        <begin position="456"/>
        <end position="677"/>
    </location>
</feature>
<keyword evidence="6" id="KW-0418">Kinase</keyword>
<organism evidence="11 12">
    <name type="scientific">Adlercreutzia faecimuris</name>
    <dbReference type="NCBI Taxonomy" id="2897341"/>
    <lineage>
        <taxon>Bacteria</taxon>
        <taxon>Bacillati</taxon>
        <taxon>Actinomycetota</taxon>
        <taxon>Coriobacteriia</taxon>
        <taxon>Eggerthellales</taxon>
        <taxon>Eggerthellaceae</taxon>
        <taxon>Adlercreutzia</taxon>
    </lineage>
</organism>
<dbReference type="SMART" id="SM00448">
    <property type="entry name" value="REC"/>
    <property type="match status" value="1"/>
</dbReference>
<evidence type="ECO:0000256" key="4">
    <source>
        <dbReference type="ARBA" id="ARBA00022553"/>
    </source>
</evidence>
<dbReference type="InterPro" id="IPR036097">
    <property type="entry name" value="HisK_dim/P_sf"/>
</dbReference>
<keyword evidence="5" id="KW-0808">Transferase</keyword>
<dbReference type="RefSeq" id="WP_242162695.1">
    <property type="nucleotide sequence ID" value="NZ_JAJMLW010000001.1"/>
</dbReference>
<dbReference type="PROSITE" id="PS50109">
    <property type="entry name" value="HIS_KIN"/>
    <property type="match status" value="1"/>
</dbReference>
<dbReference type="InterPro" id="IPR005467">
    <property type="entry name" value="His_kinase_dom"/>
</dbReference>
<dbReference type="Gene3D" id="1.10.287.130">
    <property type="match status" value="1"/>
</dbReference>
<dbReference type="PROSITE" id="PS50110">
    <property type="entry name" value="RESPONSE_REGULATORY"/>
    <property type="match status" value="1"/>
</dbReference>
<keyword evidence="4 8" id="KW-0597">Phosphoprotein</keyword>
<evidence type="ECO:0000259" key="9">
    <source>
        <dbReference type="PROSITE" id="PS50109"/>
    </source>
</evidence>
<dbReference type="InterPro" id="IPR003594">
    <property type="entry name" value="HATPase_dom"/>
</dbReference>
<evidence type="ECO:0000256" key="8">
    <source>
        <dbReference type="PROSITE-ProRule" id="PRU00169"/>
    </source>
</evidence>
<comment type="caution">
    <text evidence="11">The sequence shown here is derived from an EMBL/GenBank/DDBJ whole genome shotgun (WGS) entry which is preliminary data.</text>
</comment>
<dbReference type="CDD" id="cd17546">
    <property type="entry name" value="REC_hyHK_CKI1_RcsC-like"/>
    <property type="match status" value="1"/>
</dbReference>
<proteinExistence type="predicted"/>
<evidence type="ECO:0000256" key="5">
    <source>
        <dbReference type="ARBA" id="ARBA00022679"/>
    </source>
</evidence>
<dbReference type="InterPro" id="IPR035965">
    <property type="entry name" value="PAS-like_dom_sf"/>
</dbReference>
<feature type="modified residue" description="4-aspartylphosphate" evidence="8">
    <location>
        <position position="821"/>
    </location>
</feature>
<feature type="domain" description="Response regulatory" evidence="10">
    <location>
        <begin position="769"/>
        <end position="890"/>
    </location>
</feature>
<evidence type="ECO:0000313" key="11">
    <source>
        <dbReference type="EMBL" id="MCI2240972.1"/>
    </source>
</evidence>
<dbReference type="InterPro" id="IPR003661">
    <property type="entry name" value="HisK_dim/P_dom"/>
</dbReference>
<sequence length="894" mass="95235">MLVLLAVALGSLSGYIDDKLRQNGEQQATTFTEQVGSFVGEKAEDIQDAIGAFTVQSDDPALVRPALAELRNRFGFAEVAFARMDGRGITAAGGPFDVADLEVPETAISRAAPSYSESFVDAEGAYARLAQEPLYIGDAQVGALYVTIPMGVFSTDTAAVTKGVIGDTLLFDGRTGEVLLNFGDGTTADEGTSVYAFIERALRSSASVPGQNSQAPAEELAALRAAVENGTSALAVGNVAGRESYLCVSPTGRGSWYVCNVISVEAVRAEASVVSAVFPVVFALSGACVLLGAGVAMVLYRRQVRERDVEMKRHLYQALSDSLDFGVMLYSPSDGEVSPIVAKSANIFGVSFGELISDPQKAQEMGMSEQGCALLRRIQADEVRFFERGEFFFMSPTSTRTRYVEYTVRPLRYENKQQVLVIIRDVTEASLIQLSMREAMESAEAANRAKSEFLSRMSHEIRTPMNVIIGKLHLARKYRDDPARMARSLDDIEHASDHLLELINGVLDISKIESGKVNFSDGPFNLARLLQSIDDVIEPQCAEKHQEYVRRTEGPVDALFLGDAVRMRQLLVNLLTNAVKYTDEGGRVSLEVKVEPSLAAGYESLTFVVSDNGIGMTPEFVEHLFEPFVMEGRSRSEGTGLGMPIVKHIVNSMGGDIHVETEVGKGTTYTVVVNKKMLSPEGEEALASGGVVGEDGVVWGGGFAGAAPAPGADADTGAAGREGAAADGRAAAGAAPADGDADGAAAIMARSAHPAVDADAEPYDFHGVRVLLAEDGDLNAEIASELLSEEGMTVDWAEDGQVACDLFAASAPGYYDVVLMDVRMPRKTGLEATAAIRAMDRPDASSVPIIAMSANAFADDVLASLKSGMNAHLSKPINMAEVLTTLARELRARP</sequence>
<dbReference type="Pfam" id="PF00072">
    <property type="entry name" value="Response_reg"/>
    <property type="match status" value="1"/>
</dbReference>
<dbReference type="Gene3D" id="3.30.450.20">
    <property type="entry name" value="PAS domain"/>
    <property type="match status" value="1"/>
</dbReference>
<evidence type="ECO:0000256" key="3">
    <source>
        <dbReference type="ARBA" id="ARBA00012438"/>
    </source>
</evidence>
<dbReference type="Pfam" id="PF02518">
    <property type="entry name" value="HATPase_c"/>
    <property type="match status" value="1"/>
</dbReference>
<gene>
    <name evidence="11" type="ORF">LPT13_01205</name>
</gene>
<protein>
    <recommendedName>
        <fullName evidence="3">histidine kinase</fullName>
        <ecNumber evidence="3">2.7.13.3</ecNumber>
    </recommendedName>
</protein>
<dbReference type="PANTHER" id="PTHR43047:SF72">
    <property type="entry name" value="OSMOSENSING HISTIDINE PROTEIN KINASE SLN1"/>
    <property type="match status" value="1"/>
</dbReference>
<dbReference type="SMART" id="SM00387">
    <property type="entry name" value="HATPase_c"/>
    <property type="match status" value="1"/>
</dbReference>
<dbReference type="InterPro" id="IPR001789">
    <property type="entry name" value="Sig_transdc_resp-reg_receiver"/>
</dbReference>
<dbReference type="SMART" id="SM00388">
    <property type="entry name" value="HisKA"/>
    <property type="match status" value="1"/>
</dbReference>
<dbReference type="Gene3D" id="3.40.50.2300">
    <property type="match status" value="1"/>
</dbReference>
<comment type="catalytic activity">
    <reaction evidence="1">
        <text>ATP + protein L-histidine = ADP + protein N-phospho-L-histidine.</text>
        <dbReference type="EC" id="2.7.13.3"/>
    </reaction>
</comment>
<dbReference type="SUPFAM" id="SSF55874">
    <property type="entry name" value="ATPase domain of HSP90 chaperone/DNA topoisomerase II/histidine kinase"/>
    <property type="match status" value="1"/>
</dbReference>
<keyword evidence="12" id="KW-1185">Reference proteome</keyword>
<evidence type="ECO:0000256" key="2">
    <source>
        <dbReference type="ARBA" id="ARBA00004236"/>
    </source>
</evidence>
<keyword evidence="7" id="KW-0902">Two-component regulatory system</keyword>
<dbReference type="Pfam" id="PF00512">
    <property type="entry name" value="HisKA"/>
    <property type="match status" value="1"/>
</dbReference>
<evidence type="ECO:0000259" key="10">
    <source>
        <dbReference type="PROSITE" id="PS50110"/>
    </source>
</evidence>